<dbReference type="AlphaFoldDB" id="A0A1Y3AXI8"/>
<dbReference type="PROSITE" id="PS01133">
    <property type="entry name" value="UPF0017"/>
    <property type="match status" value="1"/>
</dbReference>
<proteinExistence type="inferred from homology"/>
<evidence type="ECO:0000256" key="1">
    <source>
        <dbReference type="ARBA" id="ARBA00010884"/>
    </source>
</evidence>
<dbReference type="InterPro" id="IPR029058">
    <property type="entry name" value="AB_hydrolase_fold"/>
</dbReference>
<dbReference type="GO" id="GO:0008126">
    <property type="term" value="F:acetylesterase activity"/>
    <property type="evidence" value="ECO:0007669"/>
    <property type="project" value="TreeGrafter"/>
</dbReference>
<gene>
    <name evidence="6" type="ORF">BLA29_001843</name>
</gene>
<comment type="caution">
    <text evidence="6">The sequence shown here is derived from an EMBL/GenBank/DDBJ whole genome shotgun (WGS) entry which is preliminary data.</text>
</comment>
<dbReference type="GO" id="GO:0047372">
    <property type="term" value="F:monoacylglycerol lipase activity"/>
    <property type="evidence" value="ECO:0007669"/>
    <property type="project" value="TreeGrafter"/>
</dbReference>
<keyword evidence="7" id="KW-1185">Reference proteome</keyword>
<dbReference type="GO" id="GO:0051792">
    <property type="term" value="P:medium-chain fatty acid biosynthetic process"/>
    <property type="evidence" value="ECO:0007669"/>
    <property type="project" value="TreeGrafter"/>
</dbReference>
<dbReference type="PANTHER" id="PTHR10794">
    <property type="entry name" value="ABHYDROLASE DOMAIN-CONTAINING PROTEIN"/>
    <property type="match status" value="1"/>
</dbReference>
<sequence>MSSLSTAFRRLRAPIIQYKRETIPTPDGAVLHLDHHNDNEQNEIALFMPGLTGSSSSEYIRPLVEIASSIGYHSIVLNARGTGNNRLQTPRVYCCANDDDLRTCLTHLRRKYPSNKLLAIGLSFGGIILSRYLSLTGNESEIDAAFIVSACWDFPVNCENLERLSNLPLNRYLTQSLIEIVEQNRDLFEHIPNVDLKRVCSSQTLREFDDEFTSRQFGFKNADEYYRESSNYKRIHRIKRPTLCLNAFDDMFSIGPTLPCDRIENESDHVAMLITERGGHIGFMDGLWPVSKTARPYYLERLAKQFLLAFYRDMDKNFLSNF</sequence>
<comment type="similarity">
    <text evidence="1">Belongs to the AB hydrolase superfamily. AB hydrolase 4 family.</text>
</comment>
<evidence type="ECO:0000256" key="2">
    <source>
        <dbReference type="ARBA" id="ARBA00022487"/>
    </source>
</evidence>
<evidence type="ECO:0000256" key="3">
    <source>
        <dbReference type="ARBA" id="ARBA00022801"/>
    </source>
</evidence>
<dbReference type="SUPFAM" id="SSF53474">
    <property type="entry name" value="alpha/beta-Hydrolases"/>
    <property type="match status" value="1"/>
</dbReference>
<dbReference type="Proteomes" id="UP000194236">
    <property type="component" value="Unassembled WGS sequence"/>
</dbReference>
<dbReference type="Gene3D" id="3.40.50.1820">
    <property type="entry name" value="alpha/beta hydrolase"/>
    <property type="match status" value="1"/>
</dbReference>
<accession>A0A1Y3AXI8</accession>
<protein>
    <recommendedName>
        <fullName evidence="5">AB hydrolase-1 domain-containing protein</fullName>
    </recommendedName>
</protein>
<keyword evidence="3" id="KW-0378">Hydrolase</keyword>
<dbReference type="EMBL" id="MUJZ01055782">
    <property type="protein sequence ID" value="OTF72528.1"/>
    <property type="molecule type" value="Genomic_DNA"/>
</dbReference>
<feature type="domain" description="AB hydrolase-1" evidence="5">
    <location>
        <begin position="46"/>
        <end position="286"/>
    </location>
</feature>
<feature type="active site" description="Charge relay system" evidence="4">
    <location>
        <position position="280"/>
    </location>
</feature>
<evidence type="ECO:0000313" key="6">
    <source>
        <dbReference type="EMBL" id="OTF72528.1"/>
    </source>
</evidence>
<feature type="active site" description="Charge relay system" evidence="4">
    <location>
        <position position="123"/>
    </location>
</feature>
<keyword evidence="2" id="KW-0719">Serine esterase</keyword>
<dbReference type="InterPro" id="IPR000952">
    <property type="entry name" value="AB_hydrolase_4_CS"/>
</dbReference>
<reference evidence="6 7" key="1">
    <citation type="submission" date="2017-03" db="EMBL/GenBank/DDBJ databases">
        <title>Genome Survey of Euroglyphus maynei.</title>
        <authorList>
            <person name="Arlian L.G."/>
            <person name="Morgan M.S."/>
            <person name="Rider S.D."/>
        </authorList>
    </citation>
    <scope>NUCLEOTIDE SEQUENCE [LARGE SCALE GENOMIC DNA]</scope>
    <source>
        <strain evidence="6">Arlian Lab</strain>
        <tissue evidence="6">Whole body</tissue>
    </source>
</reference>
<dbReference type="OrthoDB" id="247542at2759"/>
<dbReference type="GO" id="GO:0051793">
    <property type="term" value="P:medium-chain fatty acid catabolic process"/>
    <property type="evidence" value="ECO:0007669"/>
    <property type="project" value="TreeGrafter"/>
</dbReference>
<organism evidence="6 7">
    <name type="scientific">Euroglyphus maynei</name>
    <name type="common">Mayne's house dust mite</name>
    <dbReference type="NCBI Taxonomy" id="6958"/>
    <lineage>
        <taxon>Eukaryota</taxon>
        <taxon>Metazoa</taxon>
        <taxon>Ecdysozoa</taxon>
        <taxon>Arthropoda</taxon>
        <taxon>Chelicerata</taxon>
        <taxon>Arachnida</taxon>
        <taxon>Acari</taxon>
        <taxon>Acariformes</taxon>
        <taxon>Sarcoptiformes</taxon>
        <taxon>Astigmata</taxon>
        <taxon>Psoroptidia</taxon>
        <taxon>Analgoidea</taxon>
        <taxon>Pyroglyphidae</taxon>
        <taxon>Pyroglyphinae</taxon>
        <taxon>Euroglyphus</taxon>
    </lineage>
</organism>
<dbReference type="InterPro" id="IPR000073">
    <property type="entry name" value="AB_hydrolase_1"/>
</dbReference>
<dbReference type="InterPro" id="IPR012020">
    <property type="entry name" value="ABHD4"/>
</dbReference>
<evidence type="ECO:0000313" key="7">
    <source>
        <dbReference type="Proteomes" id="UP000194236"/>
    </source>
</evidence>
<evidence type="ECO:0000259" key="5">
    <source>
        <dbReference type="Pfam" id="PF00561"/>
    </source>
</evidence>
<dbReference type="PIRSF" id="PIRSF005211">
    <property type="entry name" value="Ab_hydro_YheT"/>
    <property type="match status" value="1"/>
</dbReference>
<dbReference type="InterPro" id="IPR050960">
    <property type="entry name" value="AB_hydrolase_4_sf"/>
</dbReference>
<evidence type="ECO:0000256" key="4">
    <source>
        <dbReference type="PIRSR" id="PIRSR005211-1"/>
    </source>
</evidence>
<name>A0A1Y3AXI8_EURMA</name>
<dbReference type="Pfam" id="PF00561">
    <property type="entry name" value="Abhydrolase_1"/>
    <property type="match status" value="1"/>
</dbReference>
<feature type="active site" description="Charge relay system" evidence="4">
    <location>
        <position position="250"/>
    </location>
</feature>
<dbReference type="PANTHER" id="PTHR10794:SF63">
    <property type="entry name" value="ALPHA_BETA HYDROLASE 1, ISOFORM A"/>
    <property type="match status" value="1"/>
</dbReference>